<evidence type="ECO:0000313" key="3">
    <source>
        <dbReference type="Proteomes" id="UP000460272"/>
    </source>
</evidence>
<gene>
    <name evidence="2" type="ORF">EAS64_32895</name>
</gene>
<accession>A0A6P2BQ27</accession>
<dbReference type="AlphaFoldDB" id="A0A6P2BQ27"/>
<name>A0A6P2BQ27_9ACTN</name>
<evidence type="ECO:0008006" key="4">
    <source>
        <dbReference type="Google" id="ProtNLM"/>
    </source>
</evidence>
<dbReference type="RefSeq" id="WP_145859396.1">
    <property type="nucleotide sequence ID" value="NZ_RPFW01000007.1"/>
</dbReference>
<proteinExistence type="predicted"/>
<dbReference type="EMBL" id="RPFW01000007">
    <property type="protein sequence ID" value="TVZ01094.1"/>
    <property type="molecule type" value="Genomic_DNA"/>
</dbReference>
<evidence type="ECO:0000313" key="2">
    <source>
        <dbReference type="EMBL" id="TVZ01094.1"/>
    </source>
</evidence>
<comment type="caution">
    <text evidence="2">The sequence shown here is derived from an EMBL/GenBank/DDBJ whole genome shotgun (WGS) entry which is preliminary data.</text>
</comment>
<keyword evidence="1" id="KW-0812">Transmembrane</keyword>
<keyword evidence="1" id="KW-1133">Transmembrane helix</keyword>
<evidence type="ECO:0000256" key="1">
    <source>
        <dbReference type="SAM" id="Phobius"/>
    </source>
</evidence>
<feature type="transmembrane region" description="Helical" evidence="1">
    <location>
        <begin position="103"/>
        <end position="122"/>
    </location>
</feature>
<feature type="transmembrane region" description="Helical" evidence="1">
    <location>
        <begin position="73"/>
        <end position="91"/>
    </location>
</feature>
<dbReference type="OrthoDB" id="4296912at2"/>
<protein>
    <recommendedName>
        <fullName evidence="4">DoxX family protein</fullName>
    </recommendedName>
</protein>
<keyword evidence="3" id="KW-1185">Reference proteome</keyword>
<dbReference type="Proteomes" id="UP000460272">
    <property type="component" value="Unassembled WGS sequence"/>
</dbReference>
<keyword evidence="1" id="KW-0472">Membrane</keyword>
<sequence length="124" mass="12812">MFVLALVLTILLLLESLPSALAGLTRAKAGLTRLDQLTRLGVLEGKNLWVVSLLGVVHTAGCAAVIVGLFAPVAGVIGGAIEAAVFCWVLSRQLSHGDRGRALGAYLLFLALALAVLIVSAARL</sequence>
<organism evidence="2 3">
    <name type="scientific">Trebonia kvetii</name>
    <dbReference type="NCBI Taxonomy" id="2480626"/>
    <lineage>
        <taxon>Bacteria</taxon>
        <taxon>Bacillati</taxon>
        <taxon>Actinomycetota</taxon>
        <taxon>Actinomycetes</taxon>
        <taxon>Streptosporangiales</taxon>
        <taxon>Treboniaceae</taxon>
        <taxon>Trebonia</taxon>
    </lineage>
</organism>
<feature type="transmembrane region" description="Helical" evidence="1">
    <location>
        <begin position="46"/>
        <end position="66"/>
    </location>
</feature>
<reference evidence="2 3" key="1">
    <citation type="submission" date="2018-11" db="EMBL/GenBank/DDBJ databases">
        <title>Trebonia kvetii gen.nov., sp.nov., a novel acidophilic actinobacterium, and proposal of the new actinobacterial family Treboniaceae fam. nov.</title>
        <authorList>
            <person name="Rapoport D."/>
            <person name="Sagova-Mareckova M."/>
            <person name="Sedlacek I."/>
            <person name="Provaznik J."/>
            <person name="Kralova S."/>
            <person name="Pavlinic D."/>
            <person name="Benes V."/>
            <person name="Kopecky J."/>
        </authorList>
    </citation>
    <scope>NUCLEOTIDE SEQUENCE [LARGE SCALE GENOMIC DNA]</scope>
    <source>
        <strain evidence="2 3">15Tr583</strain>
    </source>
</reference>